<dbReference type="Proteomes" id="UP001501803">
    <property type="component" value="Unassembled WGS sequence"/>
</dbReference>
<sequence length="388" mass="41361">MRPPAVVEPGPPLAPDRLARFSRQLLLPGFGEIAQRRLAHARVLVVGAGGLGSASIPYLASAGVGTIGVIDTDVVELSNLHRQVVHGVTDIGRSKIDSIADAISAIDPTVTVNRHRMRLDAGNALELAAGYDLIMDGSDNFATRYLTNDTAAIARKPLVWGAILRYSGQAGVAFAGFGPSYRDLFPTPPDAGDVLSCSEGGVLPSVCAAIGSIMATETIKLLTGLGEPLLGRITTYDALTGRFRELSYSSAPDAEPINELTDYELFCRTTRASDVLPAEVRESAQTITPIELSRRLAGHEPLQLIDVREPFESEIVSIAGSDLISLAMIEESLARIRLDVPVIVYCHHGSRATRASSLLRAHGIQNVQELEGGIDAFAATVDPSMTRY</sequence>
<dbReference type="InterPro" id="IPR001763">
    <property type="entry name" value="Rhodanese-like_dom"/>
</dbReference>
<reference evidence="3" key="1">
    <citation type="journal article" date="2019" name="Int. J. Syst. Evol. Microbiol.">
        <title>The Global Catalogue of Microorganisms (GCM) 10K type strain sequencing project: providing services to taxonomists for standard genome sequencing and annotation.</title>
        <authorList>
            <consortium name="The Broad Institute Genomics Platform"/>
            <consortium name="The Broad Institute Genome Sequencing Center for Infectious Disease"/>
            <person name="Wu L."/>
            <person name="Ma J."/>
        </authorList>
    </citation>
    <scope>NUCLEOTIDE SEQUENCE [LARGE SCALE GENOMIC DNA]</scope>
    <source>
        <strain evidence="3">JCM 17021</strain>
    </source>
</reference>
<dbReference type="GO" id="GO:0016779">
    <property type="term" value="F:nucleotidyltransferase activity"/>
    <property type="evidence" value="ECO:0007669"/>
    <property type="project" value="UniProtKB-KW"/>
</dbReference>
<keyword evidence="2" id="KW-0548">Nucleotidyltransferase</keyword>
<dbReference type="InterPro" id="IPR035985">
    <property type="entry name" value="Ubiquitin-activating_enz"/>
</dbReference>
<name>A0ABP7K9L2_9MICO</name>
<accession>A0ABP7K9L2</accession>
<keyword evidence="2" id="KW-0808">Transferase</keyword>
<dbReference type="SUPFAM" id="SSF69572">
    <property type="entry name" value="Activating enzymes of the ubiquitin-like proteins"/>
    <property type="match status" value="1"/>
</dbReference>
<comment type="caution">
    <text evidence="2">The sequence shown here is derived from an EMBL/GenBank/DDBJ whole genome shotgun (WGS) entry which is preliminary data.</text>
</comment>
<dbReference type="PANTHER" id="PTHR10953">
    <property type="entry name" value="UBIQUITIN-ACTIVATING ENZYME E1"/>
    <property type="match status" value="1"/>
</dbReference>
<gene>
    <name evidence="2" type="primary">moeZ</name>
    <name evidence="2" type="ORF">GCM10022381_11900</name>
</gene>
<dbReference type="CDD" id="cd00757">
    <property type="entry name" value="ThiF_MoeB_HesA_family"/>
    <property type="match status" value="1"/>
</dbReference>
<dbReference type="InterPro" id="IPR045886">
    <property type="entry name" value="ThiF/MoeB/HesA"/>
</dbReference>
<organism evidence="2 3">
    <name type="scientific">Leifsonia kafniensis</name>
    <dbReference type="NCBI Taxonomy" id="475957"/>
    <lineage>
        <taxon>Bacteria</taxon>
        <taxon>Bacillati</taxon>
        <taxon>Actinomycetota</taxon>
        <taxon>Actinomycetes</taxon>
        <taxon>Micrococcales</taxon>
        <taxon>Microbacteriaceae</taxon>
        <taxon>Leifsonia</taxon>
    </lineage>
</organism>
<dbReference type="Pfam" id="PF00899">
    <property type="entry name" value="ThiF"/>
    <property type="match status" value="1"/>
</dbReference>
<feature type="domain" description="Rhodanese" evidence="1">
    <location>
        <begin position="298"/>
        <end position="386"/>
    </location>
</feature>
<dbReference type="SMART" id="SM00450">
    <property type="entry name" value="RHOD"/>
    <property type="match status" value="1"/>
</dbReference>
<dbReference type="Pfam" id="PF00581">
    <property type="entry name" value="Rhodanese"/>
    <property type="match status" value="1"/>
</dbReference>
<evidence type="ECO:0000313" key="2">
    <source>
        <dbReference type="EMBL" id="GAA3870323.1"/>
    </source>
</evidence>
<dbReference type="EMBL" id="BAABCN010000002">
    <property type="protein sequence ID" value="GAA3870323.1"/>
    <property type="molecule type" value="Genomic_DNA"/>
</dbReference>
<dbReference type="Gene3D" id="3.40.50.720">
    <property type="entry name" value="NAD(P)-binding Rossmann-like Domain"/>
    <property type="match status" value="1"/>
</dbReference>
<dbReference type="Gene3D" id="3.40.250.10">
    <property type="entry name" value="Rhodanese-like domain"/>
    <property type="match status" value="1"/>
</dbReference>
<dbReference type="InterPro" id="IPR036873">
    <property type="entry name" value="Rhodanese-like_dom_sf"/>
</dbReference>
<dbReference type="RefSeq" id="WP_345063391.1">
    <property type="nucleotide sequence ID" value="NZ_BAABCN010000002.1"/>
</dbReference>
<protein>
    <submittedName>
        <fullName evidence="2">Adenylyltransferase/sulfurtransferase MoeZ</fullName>
    </submittedName>
</protein>
<evidence type="ECO:0000259" key="1">
    <source>
        <dbReference type="PROSITE" id="PS50206"/>
    </source>
</evidence>
<dbReference type="PANTHER" id="PTHR10953:SF102">
    <property type="entry name" value="ADENYLYLTRANSFERASE AND SULFURTRANSFERASE MOCS3"/>
    <property type="match status" value="1"/>
</dbReference>
<proteinExistence type="predicted"/>
<dbReference type="PROSITE" id="PS50206">
    <property type="entry name" value="RHODANESE_3"/>
    <property type="match status" value="1"/>
</dbReference>
<keyword evidence="3" id="KW-1185">Reference proteome</keyword>
<evidence type="ECO:0000313" key="3">
    <source>
        <dbReference type="Proteomes" id="UP001501803"/>
    </source>
</evidence>
<dbReference type="InterPro" id="IPR000594">
    <property type="entry name" value="ThiF_NAD_FAD-bd"/>
</dbReference>